<evidence type="ECO:0000256" key="7">
    <source>
        <dbReference type="ARBA" id="ARBA00022676"/>
    </source>
</evidence>
<comment type="similarity">
    <text evidence="3">In the N-terminal section; belongs to the glycosyltransferase 51 family.</text>
</comment>
<gene>
    <name evidence="19" type="ORF">A3I86_02000</name>
</gene>
<dbReference type="InterPro" id="IPR001460">
    <property type="entry name" value="PCN-bd_Tpept"/>
</dbReference>
<evidence type="ECO:0000256" key="3">
    <source>
        <dbReference type="ARBA" id="ARBA00007739"/>
    </source>
</evidence>
<dbReference type="AlphaFoldDB" id="A0A1G2UHX3"/>
<evidence type="ECO:0000256" key="11">
    <source>
        <dbReference type="ARBA" id="ARBA00022984"/>
    </source>
</evidence>
<dbReference type="SUPFAM" id="SSF53955">
    <property type="entry name" value="Lysozyme-like"/>
    <property type="match status" value="1"/>
</dbReference>
<dbReference type="GO" id="GO:0071555">
    <property type="term" value="P:cell wall organization"/>
    <property type="evidence" value="ECO:0007669"/>
    <property type="project" value="UniProtKB-KW"/>
</dbReference>
<keyword evidence="10" id="KW-0133">Cell shape</keyword>
<dbReference type="InterPro" id="IPR036950">
    <property type="entry name" value="PBP_transglycosylase"/>
</dbReference>
<evidence type="ECO:0000313" key="19">
    <source>
        <dbReference type="EMBL" id="OHB08780.1"/>
    </source>
</evidence>
<keyword evidence="7" id="KW-0328">Glycosyltransferase</keyword>
<dbReference type="PANTHER" id="PTHR32282">
    <property type="entry name" value="BINDING PROTEIN TRANSPEPTIDASE, PUTATIVE-RELATED"/>
    <property type="match status" value="1"/>
</dbReference>
<sequence>MVKKIYHSNLFLFTATVVLFFSGMVVLWTASLRIPALESISERRVDQSTKIYDRTGEILLYDTSRDVRRALIPFEDISPYVKSATLAIEDKDFYYHNGFQLTSFLRAVLVNLTTLSFSQGGSTITQQVVKNSILTKDKTPTRKLKELILALKLEKVLTKDDILTLYLNEIPYGGTIYGIEEASQGFFGKTASDLTLAESAYMASLPKAPTYYSPYGSHKQELEERKNLVLREMLANNFISKDDYENALEEKVEFKPRGNTSNIKAPHFIFFVLDHLTKKYGEDIITNGNFRVITTLDYSIQQDAEAVAKKYGPINKERFNGENNAIVALDPKTGDILAMVGSRDYFDKEIEGNFNAALGHRQPGSTFKPIVYSVLFNRGFTDNTLLFDTPIQFSPNCEPNDFTTNEICYSPVNYDDRFRGPITIRNALAQSVNIPAVEALYLAGVKNAVDLARNLGIDSLVNLSDYGLSLVLGGGSVSLLDMVSTYSVFANDGVRNPYNPVLLVEDAQGNTVDRYITSSHRVLPEQTARTISSILSDNAARTPAYGSNSPLYVTSRDVAVKTGTSNDYRDAWIIGYTPNIVIGAWVGNNDNSPMEKKVAGLIVSPLWREVIDRVLPRTTFESFIPPEKEDVSELKPILKGELGSEIHSILYWVDKNNPRGPLPQNPSNDPQFQNWEYGVNLWTVLNNRTN</sequence>
<evidence type="ECO:0000256" key="13">
    <source>
        <dbReference type="ARBA" id="ARBA00023268"/>
    </source>
</evidence>
<protein>
    <submittedName>
        <fullName evidence="19">Uncharacterized protein</fullName>
    </submittedName>
</protein>
<dbReference type="GO" id="GO:0006508">
    <property type="term" value="P:proteolysis"/>
    <property type="evidence" value="ECO:0007669"/>
    <property type="project" value="UniProtKB-KW"/>
</dbReference>
<keyword evidence="11" id="KW-0573">Peptidoglycan synthesis</keyword>
<dbReference type="GO" id="GO:0009002">
    <property type="term" value="F:serine-type D-Ala-D-Ala carboxypeptidase activity"/>
    <property type="evidence" value="ECO:0007669"/>
    <property type="project" value="UniProtKB-EC"/>
</dbReference>
<keyword evidence="8" id="KW-0808">Transferase</keyword>
<evidence type="ECO:0000259" key="17">
    <source>
        <dbReference type="Pfam" id="PF00905"/>
    </source>
</evidence>
<dbReference type="GO" id="GO:0008658">
    <property type="term" value="F:penicillin binding"/>
    <property type="evidence" value="ECO:0007669"/>
    <property type="project" value="InterPro"/>
</dbReference>
<dbReference type="Pfam" id="PF00912">
    <property type="entry name" value="Transgly"/>
    <property type="match status" value="1"/>
</dbReference>
<evidence type="ECO:0000256" key="9">
    <source>
        <dbReference type="ARBA" id="ARBA00022801"/>
    </source>
</evidence>
<dbReference type="InterPro" id="IPR023346">
    <property type="entry name" value="Lysozyme-like_dom_sf"/>
</dbReference>
<comment type="catalytic activity">
    <reaction evidence="15">
        <text>Preferential cleavage: (Ac)2-L-Lys-D-Ala-|-D-Ala. Also transpeptidation of peptidyl-alanyl moieties that are N-acyl substituents of D-alanine.</text>
        <dbReference type="EC" id="3.4.16.4"/>
    </reaction>
</comment>
<evidence type="ECO:0000256" key="4">
    <source>
        <dbReference type="ARBA" id="ARBA00022475"/>
    </source>
</evidence>
<evidence type="ECO:0000256" key="16">
    <source>
        <dbReference type="ARBA" id="ARBA00049902"/>
    </source>
</evidence>
<keyword evidence="5" id="KW-0121">Carboxypeptidase</keyword>
<evidence type="ECO:0000313" key="20">
    <source>
        <dbReference type="Proteomes" id="UP000177096"/>
    </source>
</evidence>
<dbReference type="Gene3D" id="1.10.3810.10">
    <property type="entry name" value="Biosynthetic peptidoglycan transglycosylase-like"/>
    <property type="match status" value="1"/>
</dbReference>
<dbReference type="GO" id="GO:0005886">
    <property type="term" value="C:plasma membrane"/>
    <property type="evidence" value="ECO:0007669"/>
    <property type="project" value="UniProtKB-SubCell"/>
</dbReference>
<dbReference type="GO" id="GO:0008955">
    <property type="term" value="F:peptidoglycan glycosyltransferase activity"/>
    <property type="evidence" value="ECO:0007669"/>
    <property type="project" value="UniProtKB-EC"/>
</dbReference>
<comment type="similarity">
    <text evidence="2">In the C-terminal section; belongs to the transpeptidase family.</text>
</comment>
<keyword evidence="14" id="KW-0961">Cell wall biogenesis/degradation</keyword>
<evidence type="ECO:0000259" key="18">
    <source>
        <dbReference type="Pfam" id="PF00912"/>
    </source>
</evidence>
<feature type="domain" description="Glycosyl transferase family 51" evidence="18">
    <location>
        <begin position="64"/>
        <end position="233"/>
    </location>
</feature>
<dbReference type="InterPro" id="IPR012338">
    <property type="entry name" value="Beta-lactam/transpept-like"/>
</dbReference>
<dbReference type="Gene3D" id="3.40.710.10">
    <property type="entry name" value="DD-peptidase/beta-lactamase superfamily"/>
    <property type="match status" value="1"/>
</dbReference>
<comment type="caution">
    <text evidence="19">The sequence shown here is derived from an EMBL/GenBank/DDBJ whole genome shotgun (WGS) entry which is preliminary data.</text>
</comment>
<keyword evidence="6" id="KW-0645">Protease</keyword>
<comment type="catalytic activity">
    <reaction evidence="16">
        <text>[GlcNAc-(1-&gt;4)-Mur2Ac(oyl-L-Ala-gamma-D-Glu-L-Lys-D-Ala-D-Ala)](n)-di-trans,octa-cis-undecaprenyl diphosphate + beta-D-GlcNAc-(1-&gt;4)-Mur2Ac(oyl-L-Ala-gamma-D-Glu-L-Lys-D-Ala-D-Ala)-di-trans,octa-cis-undecaprenyl diphosphate = [GlcNAc-(1-&gt;4)-Mur2Ac(oyl-L-Ala-gamma-D-Glu-L-Lys-D-Ala-D-Ala)](n+1)-di-trans,octa-cis-undecaprenyl diphosphate + di-trans,octa-cis-undecaprenyl diphosphate + H(+)</text>
        <dbReference type="Rhea" id="RHEA:23708"/>
        <dbReference type="Rhea" id="RHEA-COMP:9602"/>
        <dbReference type="Rhea" id="RHEA-COMP:9603"/>
        <dbReference type="ChEBI" id="CHEBI:15378"/>
        <dbReference type="ChEBI" id="CHEBI:58405"/>
        <dbReference type="ChEBI" id="CHEBI:60033"/>
        <dbReference type="ChEBI" id="CHEBI:78435"/>
        <dbReference type="EC" id="2.4.99.28"/>
    </reaction>
</comment>
<proteinExistence type="inferred from homology"/>
<evidence type="ECO:0000256" key="8">
    <source>
        <dbReference type="ARBA" id="ARBA00022679"/>
    </source>
</evidence>
<dbReference type="FunFam" id="1.10.3810.10:FF:000001">
    <property type="entry name" value="Penicillin-binding protein 1A"/>
    <property type="match status" value="1"/>
</dbReference>
<accession>A0A1G2UHX3</accession>
<dbReference type="InterPro" id="IPR050396">
    <property type="entry name" value="Glycosyltr_51/Transpeptidase"/>
</dbReference>
<dbReference type="InterPro" id="IPR001264">
    <property type="entry name" value="Glyco_trans_51"/>
</dbReference>
<keyword evidence="13" id="KW-0511">Multifunctional enzyme</keyword>
<dbReference type="EMBL" id="MHWM01000019">
    <property type="protein sequence ID" value="OHB08780.1"/>
    <property type="molecule type" value="Genomic_DNA"/>
</dbReference>
<organism evidence="19 20">
    <name type="scientific">Candidatus Zambryskibacteria bacterium RIFCSPLOWO2_02_FULL_39_14</name>
    <dbReference type="NCBI Taxonomy" id="1802769"/>
    <lineage>
        <taxon>Bacteria</taxon>
        <taxon>Candidatus Zambryskiibacteriota</taxon>
    </lineage>
</organism>
<dbReference type="PANTHER" id="PTHR32282:SF11">
    <property type="entry name" value="PENICILLIN-BINDING PROTEIN 1B"/>
    <property type="match status" value="1"/>
</dbReference>
<feature type="domain" description="Penicillin-binding protein transpeptidase" evidence="17">
    <location>
        <begin position="325"/>
        <end position="603"/>
    </location>
</feature>
<evidence type="ECO:0000256" key="2">
    <source>
        <dbReference type="ARBA" id="ARBA00007090"/>
    </source>
</evidence>
<dbReference type="GO" id="GO:0008360">
    <property type="term" value="P:regulation of cell shape"/>
    <property type="evidence" value="ECO:0007669"/>
    <property type="project" value="UniProtKB-KW"/>
</dbReference>
<dbReference type="GO" id="GO:0009252">
    <property type="term" value="P:peptidoglycan biosynthetic process"/>
    <property type="evidence" value="ECO:0007669"/>
    <property type="project" value="UniProtKB-KW"/>
</dbReference>
<evidence type="ECO:0000256" key="12">
    <source>
        <dbReference type="ARBA" id="ARBA00023136"/>
    </source>
</evidence>
<reference evidence="19 20" key="1">
    <citation type="journal article" date="2016" name="Nat. Commun.">
        <title>Thousands of microbial genomes shed light on interconnected biogeochemical processes in an aquifer system.</title>
        <authorList>
            <person name="Anantharaman K."/>
            <person name="Brown C.T."/>
            <person name="Hug L.A."/>
            <person name="Sharon I."/>
            <person name="Castelle C.J."/>
            <person name="Probst A.J."/>
            <person name="Thomas B.C."/>
            <person name="Singh A."/>
            <person name="Wilkins M.J."/>
            <person name="Karaoz U."/>
            <person name="Brodie E.L."/>
            <person name="Williams K.H."/>
            <person name="Hubbard S.S."/>
            <person name="Banfield J.F."/>
        </authorList>
    </citation>
    <scope>NUCLEOTIDE SEQUENCE [LARGE SCALE GENOMIC DNA]</scope>
</reference>
<evidence type="ECO:0000256" key="15">
    <source>
        <dbReference type="ARBA" id="ARBA00034000"/>
    </source>
</evidence>
<keyword evidence="12" id="KW-0472">Membrane</keyword>
<evidence type="ECO:0000256" key="1">
    <source>
        <dbReference type="ARBA" id="ARBA00004236"/>
    </source>
</evidence>
<evidence type="ECO:0000256" key="10">
    <source>
        <dbReference type="ARBA" id="ARBA00022960"/>
    </source>
</evidence>
<evidence type="ECO:0000256" key="5">
    <source>
        <dbReference type="ARBA" id="ARBA00022645"/>
    </source>
</evidence>
<evidence type="ECO:0000256" key="14">
    <source>
        <dbReference type="ARBA" id="ARBA00023316"/>
    </source>
</evidence>
<dbReference type="GO" id="GO:0030288">
    <property type="term" value="C:outer membrane-bounded periplasmic space"/>
    <property type="evidence" value="ECO:0007669"/>
    <property type="project" value="TreeGrafter"/>
</dbReference>
<evidence type="ECO:0000256" key="6">
    <source>
        <dbReference type="ARBA" id="ARBA00022670"/>
    </source>
</evidence>
<dbReference type="Proteomes" id="UP000177096">
    <property type="component" value="Unassembled WGS sequence"/>
</dbReference>
<keyword evidence="9" id="KW-0378">Hydrolase</keyword>
<name>A0A1G2UHX3_9BACT</name>
<keyword evidence="4" id="KW-1003">Cell membrane</keyword>
<dbReference type="Pfam" id="PF00905">
    <property type="entry name" value="Transpeptidase"/>
    <property type="match status" value="1"/>
</dbReference>
<comment type="subcellular location">
    <subcellularLocation>
        <location evidence="1">Cell membrane</location>
    </subcellularLocation>
</comment>
<dbReference type="SUPFAM" id="SSF56601">
    <property type="entry name" value="beta-lactamase/transpeptidase-like"/>
    <property type="match status" value="1"/>
</dbReference>